<name>A0A2G5DU52_AQUCA</name>
<evidence type="ECO:0000256" key="2">
    <source>
        <dbReference type="ARBA" id="ARBA00023015"/>
    </source>
</evidence>
<accession>A0A2G5DU52</accession>
<dbReference type="PANTHER" id="PTHR11514:SF53">
    <property type="entry name" value="TRANSCRIPTION FACTOR BHLH3"/>
    <property type="match status" value="1"/>
</dbReference>
<dbReference type="GO" id="GO:0000976">
    <property type="term" value="F:transcription cis-regulatory region binding"/>
    <property type="evidence" value="ECO:0007669"/>
    <property type="project" value="TreeGrafter"/>
</dbReference>
<dbReference type="STRING" id="218851.A0A2G5DU52"/>
<dbReference type="InterPro" id="IPR011598">
    <property type="entry name" value="bHLH_dom"/>
</dbReference>
<protein>
    <recommendedName>
        <fullName evidence="5">Transcription factor</fullName>
        <shortName evidence="5">bHLH transcription factor</shortName>
    </recommendedName>
    <alternativeName>
        <fullName evidence="5">Basic helix-loop-helix protein</fullName>
    </alternativeName>
</protein>
<dbReference type="PANTHER" id="PTHR11514">
    <property type="entry name" value="MYC"/>
    <property type="match status" value="1"/>
</dbReference>
<dbReference type="FunFam" id="4.10.280.10:FF:000078">
    <property type="entry name" value="Transcription factor bHLH13"/>
    <property type="match status" value="1"/>
</dbReference>
<dbReference type="GO" id="GO:0005634">
    <property type="term" value="C:nucleus"/>
    <property type="evidence" value="ECO:0007669"/>
    <property type="project" value="UniProtKB-SubCell"/>
</dbReference>
<feature type="region of interest" description="Disordered" evidence="6">
    <location>
        <begin position="302"/>
        <end position="360"/>
    </location>
</feature>
<sequence length="500" mass="55705">MGEKGWVSDEDKAMFESVLSSEALRFLINSSSNGGAIPKESMVSQSVKQELRRLVDGFNWSYAILWQVSRSNSGEPNLIWGGGHCNRSNVEQQQQQEVKGFTHSQELKKKLLQYLHCLFGGSANSGERLDSVSDVEFFYLTSMYYSLPFDDAPTGLAWSFASNRTIWASDQNNCMGHYNSRAFLAKSTGIRTLVCVPIQSGVVELGSINQFPEDQSVLQMIKNVFSGSRSITASTSASAPKIFGHDLSLAKPKPRSLTINFSPKLEEEEDTEFSLVNALVDQAFGTFSNGSRIDDNSEEKLFLQGNHSCPGNLNPQPRMLSSDQSSMDVSRSDERKPRKRGRKPANGREEPLNHVEAERQRREKLNQRFYALRAVVPNISKMDKASLLGDAITYITDLQTKIRVLETEKEIARNSSPQQSPIPEIDVQTRQEDTVVQVSCPLDAHPVSRVLRAFQETQVTVNQSTVSTIDNDSVLHTFSIRTQGGASEILKERLVAALSR</sequence>
<dbReference type="Pfam" id="PF00010">
    <property type="entry name" value="HLH"/>
    <property type="match status" value="1"/>
</dbReference>
<comment type="subcellular location">
    <subcellularLocation>
        <location evidence="1 5">Nucleus</location>
    </subcellularLocation>
</comment>
<keyword evidence="4 5" id="KW-0539">Nucleus</keyword>
<feature type="compositionally biased region" description="Basic and acidic residues" evidence="6">
    <location>
        <begin position="346"/>
        <end position="360"/>
    </location>
</feature>
<dbReference type="FunCoup" id="A0A2G5DU52">
    <property type="interactions" value="1089"/>
</dbReference>
<keyword evidence="2 5" id="KW-0805">Transcription regulation</keyword>
<dbReference type="EMBL" id="KZ305031">
    <property type="protein sequence ID" value="PIA47039.1"/>
    <property type="molecule type" value="Genomic_DNA"/>
</dbReference>
<dbReference type="InterPro" id="IPR054502">
    <property type="entry name" value="bHLH-TF_ACT-like_plant"/>
</dbReference>
<evidence type="ECO:0000256" key="3">
    <source>
        <dbReference type="ARBA" id="ARBA00023163"/>
    </source>
</evidence>
<dbReference type="InterPro" id="IPR036638">
    <property type="entry name" value="HLH_DNA-bd_sf"/>
</dbReference>
<dbReference type="InParanoid" id="A0A2G5DU52"/>
<keyword evidence="3 5" id="KW-0804">Transcription</keyword>
<dbReference type="InterPro" id="IPR045084">
    <property type="entry name" value="AIB/MYC-like"/>
</dbReference>
<dbReference type="GO" id="GO:0046983">
    <property type="term" value="F:protein dimerization activity"/>
    <property type="evidence" value="ECO:0007669"/>
    <property type="project" value="InterPro"/>
</dbReference>
<dbReference type="CDD" id="cd11449">
    <property type="entry name" value="bHLH_AtAIB_like"/>
    <property type="match status" value="1"/>
</dbReference>
<evidence type="ECO:0000313" key="8">
    <source>
        <dbReference type="EMBL" id="PIA47039.1"/>
    </source>
</evidence>
<dbReference type="SMART" id="SM00353">
    <property type="entry name" value="HLH"/>
    <property type="match status" value="1"/>
</dbReference>
<evidence type="ECO:0000259" key="7">
    <source>
        <dbReference type="PROSITE" id="PS50888"/>
    </source>
</evidence>
<dbReference type="OrthoDB" id="677168at2759"/>
<dbReference type="InterPro" id="IPR025610">
    <property type="entry name" value="MYC/MYB_N"/>
</dbReference>
<dbReference type="GO" id="GO:0003700">
    <property type="term" value="F:DNA-binding transcription factor activity"/>
    <property type="evidence" value="ECO:0007669"/>
    <property type="project" value="InterPro"/>
</dbReference>
<feature type="compositionally biased region" description="Polar residues" evidence="6">
    <location>
        <begin position="305"/>
        <end position="315"/>
    </location>
</feature>
<dbReference type="SUPFAM" id="SSF47459">
    <property type="entry name" value="HLH, helix-loop-helix DNA-binding domain"/>
    <property type="match status" value="1"/>
</dbReference>
<dbReference type="Pfam" id="PF22754">
    <property type="entry name" value="bHLH-TF_ACT-like_plant"/>
    <property type="match status" value="1"/>
</dbReference>
<dbReference type="AlphaFoldDB" id="A0A2G5DU52"/>
<dbReference type="PROSITE" id="PS50888">
    <property type="entry name" value="BHLH"/>
    <property type="match status" value="1"/>
</dbReference>
<proteinExistence type="predicted"/>
<evidence type="ECO:0000256" key="4">
    <source>
        <dbReference type="ARBA" id="ARBA00023242"/>
    </source>
</evidence>
<dbReference type="Gene3D" id="4.10.280.10">
    <property type="entry name" value="Helix-loop-helix DNA-binding domain"/>
    <property type="match status" value="1"/>
</dbReference>
<dbReference type="Pfam" id="PF14215">
    <property type="entry name" value="bHLH-MYC_N"/>
    <property type="match status" value="1"/>
</dbReference>
<evidence type="ECO:0000256" key="5">
    <source>
        <dbReference type="RuleBase" id="RU369104"/>
    </source>
</evidence>
<gene>
    <name evidence="8" type="ORF">AQUCO_01400031v1</name>
</gene>
<evidence type="ECO:0000256" key="6">
    <source>
        <dbReference type="SAM" id="MobiDB-lite"/>
    </source>
</evidence>
<reference evidence="8 9" key="1">
    <citation type="submission" date="2017-09" db="EMBL/GenBank/DDBJ databases">
        <title>WGS assembly of Aquilegia coerulea Goldsmith.</title>
        <authorList>
            <person name="Hodges S."/>
            <person name="Kramer E."/>
            <person name="Nordborg M."/>
            <person name="Tomkins J."/>
            <person name="Borevitz J."/>
            <person name="Derieg N."/>
            <person name="Yan J."/>
            <person name="Mihaltcheva S."/>
            <person name="Hayes R.D."/>
            <person name="Rokhsar D."/>
        </authorList>
    </citation>
    <scope>NUCLEOTIDE SEQUENCE [LARGE SCALE GENOMIC DNA]</scope>
    <source>
        <strain evidence="9">cv. Goldsmith</strain>
    </source>
</reference>
<evidence type="ECO:0000256" key="1">
    <source>
        <dbReference type="ARBA" id="ARBA00004123"/>
    </source>
</evidence>
<organism evidence="8 9">
    <name type="scientific">Aquilegia coerulea</name>
    <name type="common">Rocky mountain columbine</name>
    <dbReference type="NCBI Taxonomy" id="218851"/>
    <lineage>
        <taxon>Eukaryota</taxon>
        <taxon>Viridiplantae</taxon>
        <taxon>Streptophyta</taxon>
        <taxon>Embryophyta</taxon>
        <taxon>Tracheophyta</taxon>
        <taxon>Spermatophyta</taxon>
        <taxon>Magnoliopsida</taxon>
        <taxon>Ranunculales</taxon>
        <taxon>Ranunculaceae</taxon>
        <taxon>Thalictroideae</taxon>
        <taxon>Aquilegia</taxon>
    </lineage>
</organism>
<keyword evidence="9" id="KW-1185">Reference proteome</keyword>
<dbReference type="Proteomes" id="UP000230069">
    <property type="component" value="Unassembled WGS sequence"/>
</dbReference>
<feature type="domain" description="BHLH" evidence="7">
    <location>
        <begin position="349"/>
        <end position="398"/>
    </location>
</feature>
<evidence type="ECO:0000313" key="9">
    <source>
        <dbReference type="Proteomes" id="UP000230069"/>
    </source>
</evidence>